<proteinExistence type="predicted"/>
<feature type="region of interest" description="Disordered" evidence="1">
    <location>
        <begin position="563"/>
        <end position="587"/>
    </location>
</feature>
<keyword evidence="3" id="KW-1185">Reference proteome</keyword>
<feature type="region of interest" description="Disordered" evidence="1">
    <location>
        <begin position="672"/>
        <end position="697"/>
    </location>
</feature>
<feature type="compositionally biased region" description="Polar residues" evidence="1">
    <location>
        <begin position="1100"/>
        <end position="1110"/>
    </location>
</feature>
<feature type="compositionally biased region" description="Basic residues" evidence="1">
    <location>
        <begin position="929"/>
        <end position="939"/>
    </location>
</feature>
<evidence type="ECO:0000256" key="1">
    <source>
        <dbReference type="SAM" id="MobiDB-lite"/>
    </source>
</evidence>
<organism evidence="2 3">
    <name type="scientific">Pieris macdunnoughi</name>
    <dbReference type="NCBI Taxonomy" id="345717"/>
    <lineage>
        <taxon>Eukaryota</taxon>
        <taxon>Metazoa</taxon>
        <taxon>Ecdysozoa</taxon>
        <taxon>Arthropoda</taxon>
        <taxon>Hexapoda</taxon>
        <taxon>Insecta</taxon>
        <taxon>Pterygota</taxon>
        <taxon>Neoptera</taxon>
        <taxon>Endopterygota</taxon>
        <taxon>Lepidoptera</taxon>
        <taxon>Glossata</taxon>
        <taxon>Ditrysia</taxon>
        <taxon>Papilionoidea</taxon>
        <taxon>Pieridae</taxon>
        <taxon>Pierinae</taxon>
        <taxon>Pieris</taxon>
    </lineage>
</organism>
<feature type="region of interest" description="Disordered" evidence="1">
    <location>
        <begin position="889"/>
        <end position="942"/>
    </location>
</feature>
<reference evidence="2" key="1">
    <citation type="submission" date="2021-02" db="EMBL/GenBank/DDBJ databases">
        <authorList>
            <person name="Steward A R."/>
        </authorList>
    </citation>
    <scope>NUCLEOTIDE SEQUENCE</scope>
</reference>
<dbReference type="Proteomes" id="UP000663880">
    <property type="component" value="Unassembled WGS sequence"/>
</dbReference>
<protein>
    <submittedName>
        <fullName evidence="2">Uncharacterized protein</fullName>
    </submittedName>
</protein>
<comment type="caution">
    <text evidence="2">The sequence shown here is derived from an EMBL/GenBank/DDBJ whole genome shotgun (WGS) entry which is preliminary data.</text>
</comment>
<feature type="region of interest" description="Disordered" evidence="1">
    <location>
        <begin position="1571"/>
        <end position="1591"/>
    </location>
</feature>
<feature type="region of interest" description="Disordered" evidence="1">
    <location>
        <begin position="1097"/>
        <end position="1119"/>
    </location>
</feature>
<dbReference type="OrthoDB" id="6929360at2759"/>
<feature type="region of interest" description="Disordered" evidence="1">
    <location>
        <begin position="1031"/>
        <end position="1076"/>
    </location>
</feature>
<sequence length="1694" mass="194198">MRKSNQNIWRIPTNKPRLPCLSNHAASRLLHRLASYKLPSTSSEIESCFQPDFTCIVLNLLKFRGGGEVVMLRGLRDNEVTIALVCADPIRPGFIGKKSPTRTDQSNVETNTDVCYTDSAVQIDGSSFKKNDTYSMEYPPPPIWEHPQRSAAISRMFHNTDAFAESLRKYPNPGLEKSQSDEIVQRILSYAQGRSFSKKSKSRSMRSLLCKSSNHKRSAKRSIGVVTSSVSLLFGRSSSLVNTRPEIDTRYNYLNTSMSKPGLEVRYLTGLKRAICTKLLDLCDDSPKICPKIKSRFSNHKRHCRSHSFQIKPQNNKSIEVQAISPRETRDASVEGTCHGIETHAEKKHKSCFCQTPEECVCKTKSTERQADNKQDFEDILKKLVPDLDLNEPEDLPSRVEKLIKEWINQVPPFYNVDISSDQKEGFIRRMKNELKDIEHLNIDDIKQKTVKCLNDIPDLQNKRESLVNDMSENLTNKLKYLLVQDEWQHNISDLVSDILSKYDISDKNKQLITKAVAQKLKPVIMNRALPKEEFKQYLTDEIIGLVQQLPLDVTEHITQLSTKKSMDKGIPRSSRGRSFDGGKKEDPVSNIEDAVLDWLEGVPELTNLPIQERKKLIAPLVKSLAKSKNPEMKKGIVKKWLNDVVNKDGTLSSRSINKLTRKLVSKLQPMQGANPDRRVTVGHSVSPSQGRPDKKERMKDNIFRWVQDIPQLNMDLHKNKLAVENLEKTLNELAREGNINEISPDTRSVIKDWLTNLLRDNNIRLPRSNIDNLVNNFVKKIRENAPTVSSYAPRASRQDLDTEVMKWLKNSVNVNATNLDKYKQAVQKLVSDLEDIKSKQYDDRTVKRMVNNAIRKWVHKLNEETGAVIPPRERQNLTESVLSQMRRAPNNHIDESPRGTNSPSPSKKSSRSSSRQEKQSYPNQLAPKSRKKWKKVQTPKRDIHNGVSKVLDKYSSNYMKKTKGELISRITDEVEKKLNDIPKPTHAETKAPISHILRDYTKFSDKDIDDIASAVVDKIVGFSTPYIHGNKFTSDSKHGGRNYESNQEYTSEEESDKIYTNDSKNTDEDEQPKTLQKHKVFKNIAKDISQNIDKFLGQNEDQPQRATSTPDRETEPSLETLSIPSIHEINNESEVASDTHKEETGETMLVKRILSDWLRELDIDENLKNQIITELAEDILDRQKYLKLSNSKVRKSAEFEHLKFQVFKRLNNVVSDRELTHFMGKIEDLAERLNLFSSGSSGETPEASTYKKQLRIIISQTFPFIHDESFEVFKHDLADAFVSLHFCADDQTARSKYRIKIQEEINTFCNNYLKHYPGSQLDVNELNRELYIALLQVPVPSKELLEPSYNISLIQEEVQKWLSNSHPPEPISMNTRDRISILSTNIYNLQNNPSNKDLEIFKTISDWLKEYSFVSGKHIDIASEAKALHYNIRHTQASSPRNEISINVTQNVDNQTKKENGTQYTPFMPQSNLSAEDRAYLNKIRARQQLNEIQNSQVKYVDTTSPPVTTSTQTIPDRPVERAVNVDISPQVLVKEYHWDSEPSRVHQPSNTSNINELTQPQNINQSTYLSSHHVSNPQQTQSQDVHSTGMHQIHIENRNPQIPADSIGNRHPNIEINKRPVIAGFPAPFERMTFQRPFELRQESKMVKCCKCGARVMTKCRSRNCQHHDRMCSRCYGGACPHPAQLYFHRQF</sequence>
<evidence type="ECO:0000313" key="3">
    <source>
        <dbReference type="Proteomes" id="UP000663880"/>
    </source>
</evidence>
<gene>
    <name evidence="2" type="ORF">PMACD_LOCUS31</name>
</gene>
<feature type="compositionally biased region" description="Basic and acidic residues" evidence="1">
    <location>
        <begin position="578"/>
        <end position="587"/>
    </location>
</feature>
<accession>A0A821KY55</accession>
<feature type="compositionally biased region" description="Low complexity" evidence="1">
    <location>
        <begin position="903"/>
        <end position="914"/>
    </location>
</feature>
<name>A0A821KY55_9NEOP</name>
<dbReference type="EMBL" id="CAJOBZ010000001">
    <property type="protein sequence ID" value="CAF4741414.1"/>
    <property type="molecule type" value="Genomic_DNA"/>
</dbReference>
<evidence type="ECO:0000313" key="2">
    <source>
        <dbReference type="EMBL" id="CAF4741414.1"/>
    </source>
</evidence>